<feature type="region of interest" description="Disordered" evidence="3">
    <location>
        <begin position="1089"/>
        <end position="1126"/>
    </location>
</feature>
<reference evidence="5" key="2">
    <citation type="submission" date="2017-11" db="EMBL/GenBank/DDBJ databases">
        <title>Coralsnake Venomics: Analyses of Venom Gland Transcriptomes and Proteomes of Six Brazilian Taxa.</title>
        <authorList>
            <person name="Aird S.D."/>
            <person name="Jorge da Silva N."/>
            <person name="Qiu L."/>
            <person name="Villar-Briones A."/>
            <person name="Aparecida-Saddi V."/>
            <person name="Campos-Telles M.P."/>
            <person name="Grau M."/>
            <person name="Mikheyev A.S."/>
        </authorList>
    </citation>
    <scope>NUCLEOTIDE SEQUENCE</scope>
    <source>
        <tissue evidence="5">Venom_gland</tissue>
    </source>
</reference>
<feature type="region of interest" description="Disordered" evidence="3">
    <location>
        <begin position="932"/>
        <end position="960"/>
    </location>
</feature>
<sequence>MVEAWNVLRQNSSQLKIEEMLKHVYEICQELGLMEDLLKLPFTETEQECLEKFLQTSTGINNHEFLLVHHLQRANYIPALQLNQSLKINLMNDHQWRERSVARNSILDHYGKVLPRVLKKLAIERARPYHLPSSLRREILRPKPLSTVAKRIATGNVITKATFISNVLSKIGEVWAGSEQKTKSHQNDSGLEEQPSVLEPCPDRQLPDPFIGTPITKSLRKHSRLLDLMIQPISLDSPPLRRSQQKSPEVSASGRFSSPLHSSSQYSVKTLLPKNIAKAPELKLLETPPVVKRAKALASTSSSVFPGFTPQSILRSSVRTTPLATPTASPGRSITPPLRAKETKISFMEESKTSQWTGETDHEINNANTSGYILEAQMEENWVKNRETSSISDHSLQEELEERDQLSECITSDQLNGTKVSKEINDTGVKPTYITLECHDAKSVDFRNSNFMSCQQSTVSSGEIVDLPGSSEREVIESEPIMEQQTLANINQLAESDEKDDRKCGSFPEDEVFPKAHLKVDQDTIVCFLPSNECATHTLESNMLPLLEDNRFLAETNSQVQKMEGADGESVISIPDSEDIASIHSKNELEEREEIDESELEKTIEEEHLIVLQEKTLPNIDSENQNIDLMGGGKHEIQVSEAIVEEIPYNELCSSSNLKFQCHCDNVEQEVTCELLEKDADESSFTERDGELLLCQNNFSLILEGDDEAEVEDSTHLHTSLKSASPESGDRSTNQQLITNSVSTVTSNEIPQNTAEILPYVPEPIQMAIAENLLDVIKDTRSKEFSAEIIEQSFHESINKKVLNFSQGPIQNVHDTNNDVDLNSIENLMPGISSTDHANQSLNISCNDQSLTKKNKPTILATPILRRSTRRTKKSTVISENLPHNSEEPQEQQIFQIPDFSIRDVKEIKNELEISANVHPVSPTFLANATTRSGIRKPNKSVSKRYGSPHSDLPSARQRTPRITRSVVGNQNSNQFVIDHTIQMTVTPKSATKLKAIALQLAENVISDQEVEPQGKQLSVSPKRGRKRKHGILKVVTQAETISEKLPSPSLVRKSRSRKDNLSETIFKHDMQPNESQLSEQGRIQRTGTSELISDQESGLIKSSLTEPPRRKRGRPRKNSLTVSAESQLDLSLLSPDAASSVHKRNTKSGAVQTSGCLPSLETSIMETPKRRSSRVTSRSVEKTDIEKSNLKECVIQPTEAVASEKKSENRQSRLTRIRKKSTLPSVPETNREEEHLPLATDNEVESETTDVARLRLGEIKETLTHHADSIKRTRLTPKKVKQSLSLDINKTFFFSPPLTKLTAKTKGEKAVTPVQLKGIDSDLASKFVFSPPVLRSRKKQMSNISRIVEDLELPVKEEKHAVSIETLEKQNIKSRTTRSKTTKTRKILGKDSSWSPPAMEIKFISPFGTPADEIKQKQGDSVDKTEKAVQKSVRRKEKRLSSYPKPVVRKKML</sequence>
<feature type="compositionally biased region" description="Polar residues" evidence="3">
    <location>
        <begin position="1089"/>
        <end position="1106"/>
    </location>
</feature>
<dbReference type="EMBL" id="IACK01110449">
    <property type="protein sequence ID" value="LAA83679.1"/>
    <property type="molecule type" value="Transcribed_RNA"/>
</dbReference>
<feature type="domain" description="ELYS-like" evidence="4">
    <location>
        <begin position="1"/>
        <end position="56"/>
    </location>
</feature>
<feature type="region of interest" description="Disordered" evidence="3">
    <location>
        <begin position="236"/>
        <end position="264"/>
    </location>
</feature>
<feature type="compositionally biased region" description="Basic and acidic residues" evidence="3">
    <location>
        <begin position="1413"/>
        <end position="1430"/>
    </location>
</feature>
<feature type="compositionally biased region" description="Basic residues" evidence="3">
    <location>
        <begin position="934"/>
        <end position="943"/>
    </location>
</feature>
<protein>
    <recommendedName>
        <fullName evidence="4">ELYS-like domain-containing protein</fullName>
    </recommendedName>
</protein>
<evidence type="ECO:0000256" key="2">
    <source>
        <dbReference type="ARBA" id="ARBA00023242"/>
    </source>
</evidence>
<feature type="compositionally biased region" description="Polar residues" evidence="3">
    <location>
        <begin position="245"/>
        <end position="264"/>
    </location>
</feature>
<reference evidence="5" key="1">
    <citation type="submission" date="2017-07" db="EMBL/GenBank/DDBJ databases">
        <authorList>
            <person name="Mikheyev A."/>
            <person name="Grau M."/>
        </authorList>
    </citation>
    <scope>NUCLEOTIDE SEQUENCE</scope>
    <source>
        <tissue evidence="5">Venom_gland</tissue>
    </source>
</reference>
<evidence type="ECO:0000313" key="5">
    <source>
        <dbReference type="EMBL" id="LAA83679.1"/>
    </source>
</evidence>
<proteinExistence type="predicted"/>
<dbReference type="Pfam" id="PF13934">
    <property type="entry name" value="ELYS"/>
    <property type="match status" value="1"/>
</dbReference>
<evidence type="ECO:0000259" key="4">
    <source>
        <dbReference type="Pfam" id="PF13934"/>
    </source>
</evidence>
<accession>A0A2D4IHK4</accession>
<dbReference type="GO" id="GO:0005634">
    <property type="term" value="C:nucleus"/>
    <property type="evidence" value="ECO:0007669"/>
    <property type="project" value="UniProtKB-SubCell"/>
</dbReference>
<feature type="compositionally biased region" description="Basic and acidic residues" evidence="3">
    <location>
        <begin position="1203"/>
        <end position="1212"/>
    </location>
</feature>
<feature type="compositionally biased region" description="Polar residues" evidence="3">
    <location>
        <begin position="717"/>
        <end position="735"/>
    </location>
</feature>
<dbReference type="PANTHER" id="PTHR21583:SF8">
    <property type="entry name" value="PROTEIN ELYS"/>
    <property type="match status" value="1"/>
</dbReference>
<feature type="region of interest" description="Disordered" evidence="3">
    <location>
        <begin position="1009"/>
        <end position="1030"/>
    </location>
</feature>
<dbReference type="InterPro" id="IPR052620">
    <property type="entry name" value="ELYS/MEL-28_NucAsmblyFactor"/>
</dbReference>
<feature type="region of interest" description="Disordered" evidence="3">
    <location>
        <begin position="1407"/>
        <end position="1454"/>
    </location>
</feature>
<evidence type="ECO:0000256" key="3">
    <source>
        <dbReference type="SAM" id="MobiDB-lite"/>
    </source>
</evidence>
<dbReference type="PANTHER" id="PTHR21583">
    <property type="entry name" value="ELYS PROTEIN"/>
    <property type="match status" value="1"/>
</dbReference>
<keyword evidence="2" id="KW-0539">Nucleus</keyword>
<feature type="region of interest" description="Disordered" evidence="3">
    <location>
        <begin position="710"/>
        <end position="735"/>
    </location>
</feature>
<evidence type="ECO:0000256" key="1">
    <source>
        <dbReference type="ARBA" id="ARBA00004123"/>
    </source>
</evidence>
<name>A0A2D4IHK4_MICLE</name>
<comment type="subcellular location">
    <subcellularLocation>
        <location evidence="1">Nucleus</location>
    </subcellularLocation>
</comment>
<feature type="region of interest" description="Disordered" evidence="3">
    <location>
        <begin position="1201"/>
        <end position="1236"/>
    </location>
</feature>
<feature type="region of interest" description="Disordered" evidence="3">
    <location>
        <begin position="179"/>
        <end position="209"/>
    </location>
</feature>
<dbReference type="InterPro" id="IPR025151">
    <property type="entry name" value="ELYS_dom"/>
</dbReference>
<organism evidence="5">
    <name type="scientific">Micrurus lemniscatus lemniscatus</name>
    <dbReference type="NCBI Taxonomy" id="129467"/>
    <lineage>
        <taxon>Eukaryota</taxon>
        <taxon>Metazoa</taxon>
        <taxon>Chordata</taxon>
        <taxon>Craniata</taxon>
        <taxon>Vertebrata</taxon>
        <taxon>Euteleostomi</taxon>
        <taxon>Lepidosauria</taxon>
        <taxon>Squamata</taxon>
        <taxon>Bifurcata</taxon>
        <taxon>Unidentata</taxon>
        <taxon>Episquamata</taxon>
        <taxon>Toxicofera</taxon>
        <taxon>Serpentes</taxon>
        <taxon>Colubroidea</taxon>
        <taxon>Elapidae</taxon>
        <taxon>Elapinae</taxon>
        <taxon>Micrurus</taxon>
    </lineage>
</organism>